<protein>
    <submittedName>
        <fullName evidence="1">Uncharacterized protein</fullName>
    </submittedName>
</protein>
<gene>
    <name evidence="1" type="ORF">DJ90_2944</name>
</gene>
<name>A0A090Y414_PAEMA</name>
<sequence>MTVYKIKGKYQDQPWEDIDEFDTEAEAISMLGEYRMAYGPG</sequence>
<evidence type="ECO:0000313" key="1">
    <source>
        <dbReference type="EMBL" id="KFM92966.1"/>
    </source>
</evidence>
<dbReference type="AlphaFoldDB" id="A0A090Y414"/>
<accession>A0A090Y414</accession>
<dbReference type="PATRIC" id="fig|44252.3.peg.6249"/>
<organism evidence="1 2">
    <name type="scientific">Paenibacillus macerans</name>
    <name type="common">Bacillus macerans</name>
    <dbReference type="NCBI Taxonomy" id="44252"/>
    <lineage>
        <taxon>Bacteria</taxon>
        <taxon>Bacillati</taxon>
        <taxon>Bacillota</taxon>
        <taxon>Bacilli</taxon>
        <taxon>Bacillales</taxon>
        <taxon>Paenibacillaceae</taxon>
        <taxon>Paenibacillus</taxon>
    </lineage>
</organism>
<dbReference type="HOGENOM" id="CLU_3273764_0_0_9"/>
<keyword evidence="2" id="KW-1185">Reference proteome</keyword>
<proteinExistence type="predicted"/>
<reference evidence="1 2" key="1">
    <citation type="submission" date="2014-04" db="EMBL/GenBank/DDBJ databases">
        <authorList>
            <person name="Bishop-Lilly K.A."/>
            <person name="Broomall S.M."/>
            <person name="Chain P.S."/>
            <person name="Chertkov O."/>
            <person name="Coyne S.R."/>
            <person name="Daligault H.E."/>
            <person name="Davenport K.W."/>
            <person name="Erkkila T."/>
            <person name="Frey K.G."/>
            <person name="Gibbons H.S."/>
            <person name="Gu W."/>
            <person name="Jaissle J."/>
            <person name="Johnson S.L."/>
            <person name="Koroleva G.I."/>
            <person name="Ladner J.T."/>
            <person name="Lo C.-C."/>
            <person name="Minogue T.D."/>
            <person name="Munk C."/>
            <person name="Palacios G.F."/>
            <person name="Redden C.L."/>
            <person name="Rosenzweig C.N."/>
            <person name="Scholz M.B."/>
            <person name="Teshima H."/>
            <person name="Xu Y."/>
        </authorList>
    </citation>
    <scope>NUCLEOTIDE SEQUENCE [LARGE SCALE GENOMIC DNA]</scope>
    <source>
        <strain evidence="1 2">8244</strain>
    </source>
</reference>
<dbReference type="EMBL" id="JMQA01000053">
    <property type="protein sequence ID" value="KFM92966.1"/>
    <property type="molecule type" value="Genomic_DNA"/>
</dbReference>
<dbReference type="Proteomes" id="UP000029278">
    <property type="component" value="Unassembled WGS sequence"/>
</dbReference>
<dbReference type="STRING" id="44252.DJ90_2944"/>
<comment type="caution">
    <text evidence="1">The sequence shown here is derived from an EMBL/GenBank/DDBJ whole genome shotgun (WGS) entry which is preliminary data.</text>
</comment>
<evidence type="ECO:0000313" key="2">
    <source>
        <dbReference type="Proteomes" id="UP000029278"/>
    </source>
</evidence>